<organism evidence="19 20">
    <name type="scientific">Streptomyces spiralis</name>
    <dbReference type="NCBI Taxonomy" id="66376"/>
    <lineage>
        <taxon>Bacteria</taxon>
        <taxon>Bacillati</taxon>
        <taxon>Actinomycetota</taxon>
        <taxon>Actinomycetes</taxon>
        <taxon>Kitasatosporales</taxon>
        <taxon>Streptomycetaceae</taxon>
        <taxon>Streptomyces</taxon>
    </lineage>
</organism>
<evidence type="ECO:0000256" key="8">
    <source>
        <dbReference type="ARBA" id="ARBA00022840"/>
    </source>
</evidence>
<dbReference type="InterPro" id="IPR036457">
    <property type="entry name" value="PPM-type-like_dom_sf"/>
</dbReference>
<dbReference type="InterPro" id="IPR035965">
    <property type="entry name" value="PAS-like_dom_sf"/>
</dbReference>
<dbReference type="Gene3D" id="3.30.565.10">
    <property type="entry name" value="Histidine kinase-like ATPase, C-terminal domain"/>
    <property type="match status" value="1"/>
</dbReference>
<dbReference type="SUPFAM" id="SSF81606">
    <property type="entry name" value="PP2C-like"/>
    <property type="match status" value="1"/>
</dbReference>
<dbReference type="Pfam" id="PF08448">
    <property type="entry name" value="PAS_4"/>
    <property type="match status" value="1"/>
</dbReference>
<dbReference type="PANTHER" id="PTHR43156:SF2">
    <property type="entry name" value="STAGE II SPORULATION PROTEIN E"/>
    <property type="match status" value="1"/>
</dbReference>
<dbReference type="FunFam" id="3.30.565.10:FF:000028">
    <property type="entry name" value="PAS sensor protein"/>
    <property type="match status" value="1"/>
</dbReference>
<keyword evidence="7" id="KW-0378">Hydrolase</keyword>
<reference evidence="19" key="1">
    <citation type="journal article" date="2014" name="Int. J. Syst. Evol. Microbiol.">
        <title>Complete genome sequence of Corynebacterium casei LMG S-19264T (=DSM 44701T), isolated from a smear-ripened cheese.</title>
        <authorList>
            <consortium name="US DOE Joint Genome Institute (JGI-PGF)"/>
            <person name="Walter F."/>
            <person name="Albersmeier A."/>
            <person name="Kalinowski J."/>
            <person name="Ruckert C."/>
        </authorList>
    </citation>
    <scope>NUCLEOTIDE SEQUENCE</scope>
    <source>
        <strain evidence="19">JCM 3302</strain>
    </source>
</reference>
<dbReference type="InterPro" id="IPR052016">
    <property type="entry name" value="Bact_Sigma-Reg"/>
</dbReference>
<dbReference type="SUPFAM" id="SSF55781">
    <property type="entry name" value="GAF domain-like"/>
    <property type="match status" value="2"/>
</dbReference>
<keyword evidence="11" id="KW-0464">Manganese</keyword>
<dbReference type="Gene3D" id="3.30.450.40">
    <property type="match status" value="1"/>
</dbReference>
<dbReference type="EC" id="3.1.3.16" evidence="1"/>
<evidence type="ECO:0000256" key="9">
    <source>
        <dbReference type="ARBA" id="ARBA00022842"/>
    </source>
</evidence>
<dbReference type="InterPro" id="IPR036890">
    <property type="entry name" value="HATPase_C_sf"/>
</dbReference>
<dbReference type="InterPro" id="IPR003018">
    <property type="entry name" value="GAF"/>
</dbReference>
<keyword evidence="2" id="KW-0597">Phosphoprotein</keyword>
<feature type="domain" description="PPM-type phosphatase" evidence="18">
    <location>
        <begin position="371"/>
        <end position="590"/>
    </location>
</feature>
<name>A0A919DPG0_9ACTN</name>
<dbReference type="Pfam" id="PF13581">
    <property type="entry name" value="HATPase_c_2"/>
    <property type="match status" value="1"/>
</dbReference>
<evidence type="ECO:0000256" key="4">
    <source>
        <dbReference type="ARBA" id="ARBA00022723"/>
    </source>
</evidence>
<dbReference type="SUPFAM" id="SSF55785">
    <property type="entry name" value="PYP-like sensor domain (PAS domain)"/>
    <property type="match status" value="1"/>
</dbReference>
<keyword evidence="3" id="KW-0808">Transferase</keyword>
<keyword evidence="4" id="KW-0479">Metal-binding</keyword>
<dbReference type="InterPro" id="IPR003594">
    <property type="entry name" value="HATPase_dom"/>
</dbReference>
<protein>
    <recommendedName>
        <fullName evidence="1">protein-serine/threonine phosphatase</fullName>
        <ecNumber evidence="1">3.1.3.16</ecNumber>
    </recommendedName>
    <alternativeName>
        <fullName evidence="15">Protein-serine/threonine phosphatase</fullName>
    </alternativeName>
    <alternativeName>
        <fullName evidence="14">Serine/threonine-protein kinase</fullName>
    </alternativeName>
</protein>
<dbReference type="SMART" id="SM00065">
    <property type="entry name" value="GAF"/>
    <property type="match status" value="1"/>
</dbReference>
<dbReference type="FunFam" id="3.60.40.10:FF:000005">
    <property type="entry name" value="Serine/threonine protein phosphatase"/>
    <property type="match status" value="1"/>
</dbReference>
<keyword evidence="5" id="KW-0547">Nucleotide-binding</keyword>
<evidence type="ECO:0000256" key="14">
    <source>
        <dbReference type="ARBA" id="ARBA00075117"/>
    </source>
</evidence>
<evidence type="ECO:0000256" key="16">
    <source>
        <dbReference type="SAM" id="MobiDB-lite"/>
    </source>
</evidence>
<evidence type="ECO:0000256" key="5">
    <source>
        <dbReference type="ARBA" id="ARBA00022741"/>
    </source>
</evidence>
<feature type="compositionally biased region" description="Low complexity" evidence="16">
    <location>
        <begin position="274"/>
        <end position="284"/>
    </location>
</feature>
<keyword evidence="6" id="KW-0418">Kinase</keyword>
<dbReference type="SMART" id="SM00331">
    <property type="entry name" value="PP2C_SIG"/>
    <property type="match status" value="1"/>
</dbReference>
<dbReference type="Gene3D" id="3.60.40.10">
    <property type="entry name" value="PPM-type phosphatase domain"/>
    <property type="match status" value="1"/>
</dbReference>
<keyword evidence="10" id="KW-0904">Protein phosphatase</keyword>
<dbReference type="GO" id="GO:0016301">
    <property type="term" value="F:kinase activity"/>
    <property type="evidence" value="ECO:0007669"/>
    <property type="project" value="UniProtKB-KW"/>
</dbReference>
<comment type="catalytic activity">
    <reaction evidence="12">
        <text>O-phospho-L-seryl-[protein] + H2O = L-seryl-[protein] + phosphate</text>
        <dbReference type="Rhea" id="RHEA:20629"/>
        <dbReference type="Rhea" id="RHEA-COMP:9863"/>
        <dbReference type="Rhea" id="RHEA-COMP:11604"/>
        <dbReference type="ChEBI" id="CHEBI:15377"/>
        <dbReference type="ChEBI" id="CHEBI:29999"/>
        <dbReference type="ChEBI" id="CHEBI:43474"/>
        <dbReference type="ChEBI" id="CHEBI:83421"/>
        <dbReference type="EC" id="3.1.3.16"/>
    </reaction>
</comment>
<dbReference type="InterPro" id="IPR001932">
    <property type="entry name" value="PPM-type_phosphatase-like_dom"/>
</dbReference>
<keyword evidence="9" id="KW-0460">Magnesium</keyword>
<evidence type="ECO:0000313" key="19">
    <source>
        <dbReference type="EMBL" id="GHE66163.1"/>
    </source>
</evidence>
<dbReference type="PANTHER" id="PTHR43156">
    <property type="entry name" value="STAGE II SPORULATION PROTEIN E-RELATED"/>
    <property type="match status" value="1"/>
</dbReference>
<dbReference type="AlphaFoldDB" id="A0A919DPG0"/>
<feature type="domain" description="GAF" evidence="17">
    <location>
        <begin position="165"/>
        <end position="350"/>
    </location>
</feature>
<evidence type="ECO:0000256" key="2">
    <source>
        <dbReference type="ARBA" id="ARBA00022553"/>
    </source>
</evidence>
<dbReference type="CDD" id="cd16936">
    <property type="entry name" value="HATPase_RsbW-like"/>
    <property type="match status" value="1"/>
</dbReference>
<evidence type="ECO:0000256" key="1">
    <source>
        <dbReference type="ARBA" id="ARBA00013081"/>
    </source>
</evidence>
<evidence type="ECO:0000256" key="3">
    <source>
        <dbReference type="ARBA" id="ARBA00022679"/>
    </source>
</evidence>
<evidence type="ECO:0000256" key="7">
    <source>
        <dbReference type="ARBA" id="ARBA00022801"/>
    </source>
</evidence>
<dbReference type="RefSeq" id="WP_189898608.1">
    <property type="nucleotide sequence ID" value="NZ_BNBC01000006.1"/>
</dbReference>
<dbReference type="SUPFAM" id="SSF55874">
    <property type="entry name" value="ATPase domain of HSP90 chaperone/DNA topoisomerase II/histidine kinase"/>
    <property type="match status" value="1"/>
</dbReference>
<comment type="function">
    <text evidence="13">Primarily acts as an independent SigF regulator that is sensitive to the osmosensory signal, mediating the cross talk of PknD with the SigF regulon. Possesses both phosphatase and kinase activities. The kinase domain functions as a classic anti-sigma factor-like kinase to phosphorylate the anti-anti-sigma factor domain at the canonical regulatory site, and the phosphatase domain antagonizes this activity.</text>
</comment>
<evidence type="ECO:0000256" key="11">
    <source>
        <dbReference type="ARBA" id="ARBA00023211"/>
    </source>
</evidence>
<evidence type="ECO:0000256" key="13">
    <source>
        <dbReference type="ARBA" id="ARBA00056274"/>
    </source>
</evidence>
<keyword evidence="8" id="KW-0067">ATP-binding</keyword>
<dbReference type="InterPro" id="IPR013656">
    <property type="entry name" value="PAS_4"/>
</dbReference>
<evidence type="ECO:0000259" key="17">
    <source>
        <dbReference type="SMART" id="SM00065"/>
    </source>
</evidence>
<sequence length="721" mass="75864">MDGHGASGGDPCGIRCAGDDGLALAVARERHLLDQLPVPVAFFDRDRRLAWLNHAAALVANRPPEALLGLPAGEIEPGIPIEGGHEFSEAVGRVMRTGEPESWQSTLTLDGAKHTWRVTLSPVRSPEGELLGVSAATLDTTEQFWARRRMAVLSQASARIGSTLDVSHTARELVELATESFAERVTVDLLAEVWNTEGSGTGPGGGAPEPGGGAIEFRRVASGSAPDCPADPGAATCGVHSVARDSLTGRVLEDGEPRGDIAPAPYARVEDRSPPNGTGTATPNGTGGPPTDRAALLVPMVARGTTLGLVTFARRRPHPAFDKADVHLARDLAARTAVCLDNCLRYSRERQAALALQRSLLPDHADEHQAVDIASCYLQSTSATGIGGDWFDVVPLSGARVALAVGDVVGTGIRATATMGRMRTAVRTLAAVELAPDELLTHLDDIVITLDQEEAAHAGGAPVAGATCLYAAYDPVSGRCAIASAGHPEPVLVHPDGHVEQLAVPSGPPLGQGGIKFEATEFDLPAGSRLALYTDGLLHASGKGPEAARAELHALLARPAESLQAVCDRVITHLVPARPAEDVALLLARTHRLGADRLASWELPRDPEVVATTRERAAGRLREWGLGEDVAFTTELITSELVTNAIRYGADPVVLRLIRDTSSLICEVSDGSSTAPHLRRARTYDEGGRGLLLVASLTQRWGTRYGDSGKTIWAEQPLSQG</sequence>
<dbReference type="Gene3D" id="3.30.450.20">
    <property type="entry name" value="PAS domain"/>
    <property type="match status" value="1"/>
</dbReference>
<keyword evidence="20" id="KW-1185">Reference proteome</keyword>
<evidence type="ECO:0000256" key="12">
    <source>
        <dbReference type="ARBA" id="ARBA00047761"/>
    </source>
</evidence>
<feature type="region of interest" description="Disordered" evidence="16">
    <location>
        <begin position="252"/>
        <end position="293"/>
    </location>
</feature>
<evidence type="ECO:0000256" key="6">
    <source>
        <dbReference type="ARBA" id="ARBA00022777"/>
    </source>
</evidence>
<evidence type="ECO:0000259" key="18">
    <source>
        <dbReference type="SMART" id="SM00331"/>
    </source>
</evidence>
<dbReference type="GO" id="GO:0046872">
    <property type="term" value="F:metal ion binding"/>
    <property type="evidence" value="ECO:0007669"/>
    <property type="project" value="UniProtKB-KW"/>
</dbReference>
<evidence type="ECO:0000256" key="10">
    <source>
        <dbReference type="ARBA" id="ARBA00022912"/>
    </source>
</evidence>
<dbReference type="InterPro" id="IPR029016">
    <property type="entry name" value="GAF-like_dom_sf"/>
</dbReference>
<dbReference type="Pfam" id="PF07228">
    <property type="entry name" value="SpoIIE"/>
    <property type="match status" value="1"/>
</dbReference>
<evidence type="ECO:0000313" key="20">
    <source>
        <dbReference type="Proteomes" id="UP000641386"/>
    </source>
</evidence>
<dbReference type="InterPro" id="IPR000014">
    <property type="entry name" value="PAS"/>
</dbReference>
<dbReference type="Pfam" id="PF01590">
    <property type="entry name" value="GAF"/>
    <property type="match status" value="1"/>
</dbReference>
<evidence type="ECO:0000256" key="15">
    <source>
        <dbReference type="ARBA" id="ARBA00081350"/>
    </source>
</evidence>
<dbReference type="GO" id="GO:0005524">
    <property type="term" value="F:ATP binding"/>
    <property type="evidence" value="ECO:0007669"/>
    <property type="project" value="UniProtKB-KW"/>
</dbReference>
<dbReference type="Proteomes" id="UP000641386">
    <property type="component" value="Unassembled WGS sequence"/>
</dbReference>
<gene>
    <name evidence="19" type="ORF">GCM10014715_19870</name>
</gene>
<dbReference type="EMBL" id="BNBC01000006">
    <property type="protein sequence ID" value="GHE66163.1"/>
    <property type="molecule type" value="Genomic_DNA"/>
</dbReference>
<reference evidence="19" key="2">
    <citation type="submission" date="2020-09" db="EMBL/GenBank/DDBJ databases">
        <authorList>
            <person name="Sun Q."/>
            <person name="Ohkuma M."/>
        </authorList>
    </citation>
    <scope>NUCLEOTIDE SEQUENCE</scope>
    <source>
        <strain evidence="19">JCM 3302</strain>
    </source>
</reference>
<proteinExistence type="predicted"/>
<accession>A0A919DPG0</accession>
<dbReference type="GO" id="GO:0004722">
    <property type="term" value="F:protein serine/threonine phosphatase activity"/>
    <property type="evidence" value="ECO:0007669"/>
    <property type="project" value="UniProtKB-EC"/>
</dbReference>
<dbReference type="CDD" id="cd00130">
    <property type="entry name" value="PAS"/>
    <property type="match status" value="1"/>
</dbReference>
<comment type="caution">
    <text evidence="19">The sequence shown here is derived from an EMBL/GenBank/DDBJ whole genome shotgun (WGS) entry which is preliminary data.</text>
</comment>